<feature type="domain" description="Major facilitator superfamily (MFS) profile" evidence="7">
    <location>
        <begin position="20"/>
        <end position="404"/>
    </location>
</feature>
<accession>A0A9X7W3G8</accession>
<evidence type="ECO:0000313" key="8">
    <source>
        <dbReference type="EMBL" id="QSO49807.1"/>
    </source>
</evidence>
<keyword evidence="4 6" id="KW-1133">Transmembrane helix</keyword>
<evidence type="ECO:0000256" key="2">
    <source>
        <dbReference type="ARBA" id="ARBA00022448"/>
    </source>
</evidence>
<evidence type="ECO:0000256" key="1">
    <source>
        <dbReference type="ARBA" id="ARBA00004651"/>
    </source>
</evidence>
<feature type="transmembrane region" description="Helical" evidence="6">
    <location>
        <begin position="172"/>
        <end position="193"/>
    </location>
</feature>
<keyword evidence="5 6" id="KW-0472">Membrane</keyword>
<feature type="transmembrane region" description="Helical" evidence="6">
    <location>
        <begin position="378"/>
        <end position="400"/>
    </location>
</feature>
<evidence type="ECO:0000259" key="7">
    <source>
        <dbReference type="PROSITE" id="PS50850"/>
    </source>
</evidence>
<feature type="transmembrane region" description="Helical" evidence="6">
    <location>
        <begin position="262"/>
        <end position="280"/>
    </location>
</feature>
<dbReference type="PROSITE" id="PS50850">
    <property type="entry name" value="MFS"/>
    <property type="match status" value="1"/>
</dbReference>
<dbReference type="InterPro" id="IPR005829">
    <property type="entry name" value="Sugar_transporter_CS"/>
</dbReference>
<feature type="transmembrane region" description="Helical" evidence="6">
    <location>
        <begin position="87"/>
        <end position="107"/>
    </location>
</feature>
<keyword evidence="2" id="KW-0813">Transport</keyword>
<feature type="transmembrane region" description="Helical" evidence="6">
    <location>
        <begin position="315"/>
        <end position="337"/>
    </location>
</feature>
<evidence type="ECO:0000256" key="4">
    <source>
        <dbReference type="ARBA" id="ARBA00022989"/>
    </source>
</evidence>
<dbReference type="EMBL" id="CP071182">
    <property type="protein sequence ID" value="QSO49807.1"/>
    <property type="molecule type" value="Genomic_DNA"/>
</dbReference>
<dbReference type="InterPro" id="IPR020846">
    <property type="entry name" value="MFS_dom"/>
</dbReference>
<keyword evidence="3 6" id="KW-0812">Transmembrane</keyword>
<protein>
    <submittedName>
        <fullName evidence="8">MFS transporter</fullName>
    </submittedName>
</protein>
<reference evidence="8 9" key="1">
    <citation type="submission" date="2021-02" db="EMBL/GenBank/DDBJ databases">
        <title>Alicyclobacillus curvatus sp. nov. and Alicyclobacillus mengziensis sp. nov., two acidophilic bacteria isolated from acid mine drainage.</title>
        <authorList>
            <person name="Huang Y."/>
        </authorList>
    </citation>
    <scope>NUCLEOTIDE SEQUENCE [LARGE SCALE GENOMIC DNA]</scope>
    <source>
        <strain evidence="8 9">S30H14</strain>
    </source>
</reference>
<dbReference type="InterPro" id="IPR011701">
    <property type="entry name" value="MFS"/>
</dbReference>
<feature type="transmembrane region" description="Helical" evidence="6">
    <location>
        <begin position="292"/>
        <end position="309"/>
    </location>
</feature>
<dbReference type="SUPFAM" id="SSF103473">
    <property type="entry name" value="MFS general substrate transporter"/>
    <property type="match status" value="1"/>
</dbReference>
<gene>
    <name evidence="8" type="ORF">JZ786_10805</name>
</gene>
<dbReference type="AlphaFoldDB" id="A0A9X7W3G8"/>
<dbReference type="Pfam" id="PF07690">
    <property type="entry name" value="MFS_1"/>
    <property type="match status" value="1"/>
</dbReference>
<dbReference type="Proteomes" id="UP000663505">
    <property type="component" value="Chromosome"/>
</dbReference>
<name>A0A9X7W3G8_9BACL</name>
<comment type="subcellular location">
    <subcellularLocation>
        <location evidence="1">Cell membrane</location>
        <topology evidence="1">Multi-pass membrane protein</topology>
    </subcellularLocation>
</comment>
<dbReference type="Gene3D" id="1.20.1250.20">
    <property type="entry name" value="MFS general substrate transporter like domains"/>
    <property type="match status" value="2"/>
</dbReference>
<organism evidence="8 9">
    <name type="scientific">Alicyclobacillus mengziensis</name>
    <dbReference type="NCBI Taxonomy" id="2931921"/>
    <lineage>
        <taxon>Bacteria</taxon>
        <taxon>Bacillati</taxon>
        <taxon>Bacillota</taxon>
        <taxon>Bacilli</taxon>
        <taxon>Bacillales</taxon>
        <taxon>Alicyclobacillaceae</taxon>
        <taxon>Alicyclobacillus</taxon>
    </lineage>
</organism>
<dbReference type="KEGG" id="afx:JZ786_10805"/>
<feature type="transmembrane region" description="Helical" evidence="6">
    <location>
        <begin position="224"/>
        <end position="242"/>
    </location>
</feature>
<dbReference type="PANTHER" id="PTHR23508">
    <property type="entry name" value="CARBOXYLIC ACID TRANSPORTER PROTEIN HOMOLOG"/>
    <property type="match status" value="1"/>
</dbReference>
<feature type="transmembrane region" description="Helical" evidence="6">
    <location>
        <begin position="113"/>
        <end position="132"/>
    </location>
</feature>
<dbReference type="InterPro" id="IPR036259">
    <property type="entry name" value="MFS_trans_sf"/>
</dbReference>
<evidence type="ECO:0000256" key="3">
    <source>
        <dbReference type="ARBA" id="ARBA00022692"/>
    </source>
</evidence>
<evidence type="ECO:0000313" key="9">
    <source>
        <dbReference type="Proteomes" id="UP000663505"/>
    </source>
</evidence>
<proteinExistence type="predicted"/>
<keyword evidence="9" id="KW-1185">Reference proteome</keyword>
<evidence type="ECO:0000256" key="6">
    <source>
        <dbReference type="SAM" id="Phobius"/>
    </source>
</evidence>
<sequence length="410" mass="44291">MSIERNLGLGGAPVAEQRRNVWAAILGYLADGLDQLVISYTLPAIVATFALSSVQAGSIATATMIGTWLGAYIFGFLADYFGRVKTFTYSILVYALATGISALSPNFGFLEVLRFFVGIGIGGEFGIGMALVTETWPSRLRARAGSYVAVGFNLGTLLASVVTLLVMPHFGWRGVMVVGVLPAIIAVWARLRVKEPVLFEKKRVSGDRTFPLVYLFNTSKRAKATIGLWFMTAVQNFGYYGIMIWMPTELQKYHHYSLGNTTLWELLTTAGMIAGILIFGRLCDRIGRKPSYITLFILTAIIIPVYFSISNPTVVLFGGIILGAFVNGGMGGYGAILSEHYPTAARSTAENFIFGTGRGIGGGLGPLLIGILATKMSLFTALGLLFIVYPFAAILTWILVPEMKGEALPE</sequence>
<feature type="transmembrane region" description="Helical" evidence="6">
    <location>
        <begin position="21"/>
        <end position="42"/>
    </location>
</feature>
<dbReference type="GO" id="GO:0005886">
    <property type="term" value="C:plasma membrane"/>
    <property type="evidence" value="ECO:0007669"/>
    <property type="project" value="UniProtKB-SubCell"/>
</dbReference>
<dbReference type="PANTHER" id="PTHR23508:SF10">
    <property type="entry name" value="CARBOXYLIC ACID TRANSPORTER PROTEIN HOMOLOG"/>
    <property type="match status" value="1"/>
</dbReference>
<dbReference type="PROSITE" id="PS00217">
    <property type="entry name" value="SUGAR_TRANSPORT_2"/>
    <property type="match status" value="1"/>
</dbReference>
<evidence type="ECO:0000256" key="5">
    <source>
        <dbReference type="ARBA" id="ARBA00023136"/>
    </source>
</evidence>
<feature type="transmembrane region" description="Helical" evidence="6">
    <location>
        <begin position="54"/>
        <end position="75"/>
    </location>
</feature>
<feature type="transmembrane region" description="Helical" evidence="6">
    <location>
        <begin position="144"/>
        <end position="166"/>
    </location>
</feature>
<dbReference type="GO" id="GO:0046943">
    <property type="term" value="F:carboxylic acid transmembrane transporter activity"/>
    <property type="evidence" value="ECO:0007669"/>
    <property type="project" value="TreeGrafter"/>
</dbReference>